<evidence type="ECO:0000256" key="3">
    <source>
        <dbReference type="ARBA" id="ARBA00022452"/>
    </source>
</evidence>
<comment type="similarity">
    <text evidence="8 9">Belongs to the TonB-dependent receptor family.</text>
</comment>
<evidence type="ECO:0000259" key="11">
    <source>
        <dbReference type="Pfam" id="PF00593"/>
    </source>
</evidence>
<keyword evidence="2 8" id="KW-0813">Transport</keyword>
<dbReference type="Pfam" id="PF07715">
    <property type="entry name" value="Plug"/>
    <property type="match status" value="1"/>
</dbReference>
<organism evidence="13 14">
    <name type="scientific">Tenacibaculum geojense</name>
    <dbReference type="NCBI Taxonomy" id="915352"/>
    <lineage>
        <taxon>Bacteria</taxon>
        <taxon>Pseudomonadati</taxon>
        <taxon>Bacteroidota</taxon>
        <taxon>Flavobacteriia</taxon>
        <taxon>Flavobacteriales</taxon>
        <taxon>Flavobacteriaceae</taxon>
        <taxon>Tenacibaculum</taxon>
    </lineage>
</organism>
<dbReference type="InterPro" id="IPR037066">
    <property type="entry name" value="Plug_dom_sf"/>
</dbReference>
<dbReference type="InterPro" id="IPR023996">
    <property type="entry name" value="TonB-dep_OMP_SusC/RagA"/>
</dbReference>
<dbReference type="InterPro" id="IPR008969">
    <property type="entry name" value="CarboxyPept-like_regulatory"/>
</dbReference>
<dbReference type="NCBIfam" id="TIGR04056">
    <property type="entry name" value="OMP_RagA_SusC"/>
    <property type="match status" value="1"/>
</dbReference>
<keyword evidence="3 8" id="KW-1134">Transmembrane beta strand</keyword>
<evidence type="ECO:0000256" key="7">
    <source>
        <dbReference type="ARBA" id="ARBA00023237"/>
    </source>
</evidence>
<reference evidence="14" key="1">
    <citation type="journal article" date="2019" name="Int. J. Syst. Evol. Microbiol.">
        <title>The Global Catalogue of Microorganisms (GCM) 10K type strain sequencing project: providing services to taxonomists for standard genome sequencing and annotation.</title>
        <authorList>
            <consortium name="The Broad Institute Genomics Platform"/>
            <consortium name="The Broad Institute Genome Sequencing Center for Infectious Disease"/>
            <person name="Wu L."/>
            <person name="Ma J."/>
        </authorList>
    </citation>
    <scope>NUCLEOTIDE SEQUENCE [LARGE SCALE GENOMIC DNA]</scope>
    <source>
        <strain evidence="14">CCUG 60527</strain>
    </source>
</reference>
<keyword evidence="14" id="KW-1185">Reference proteome</keyword>
<gene>
    <name evidence="13" type="ORF">ACFQ1U_10930</name>
</gene>
<dbReference type="NCBIfam" id="TIGR04057">
    <property type="entry name" value="SusC_RagA_signa"/>
    <property type="match status" value="1"/>
</dbReference>
<evidence type="ECO:0000259" key="12">
    <source>
        <dbReference type="Pfam" id="PF07715"/>
    </source>
</evidence>
<feature type="chain" id="PRO_5045968509" evidence="10">
    <location>
        <begin position="22"/>
        <end position="1031"/>
    </location>
</feature>
<dbReference type="Gene3D" id="2.170.130.10">
    <property type="entry name" value="TonB-dependent receptor, plug domain"/>
    <property type="match status" value="1"/>
</dbReference>
<evidence type="ECO:0000256" key="6">
    <source>
        <dbReference type="ARBA" id="ARBA00023136"/>
    </source>
</evidence>
<feature type="domain" description="TonB-dependent receptor plug" evidence="12">
    <location>
        <begin position="116"/>
        <end position="224"/>
    </location>
</feature>
<dbReference type="InterPro" id="IPR036942">
    <property type="entry name" value="Beta-barrel_TonB_sf"/>
</dbReference>
<comment type="subcellular location">
    <subcellularLocation>
        <location evidence="1 8">Cell outer membrane</location>
        <topology evidence="1 8">Multi-pass membrane protein</topology>
    </subcellularLocation>
</comment>
<name>A0ABW3JUH3_9FLAO</name>
<proteinExistence type="inferred from homology"/>
<evidence type="ECO:0000256" key="10">
    <source>
        <dbReference type="SAM" id="SignalP"/>
    </source>
</evidence>
<dbReference type="InterPro" id="IPR012910">
    <property type="entry name" value="Plug_dom"/>
</dbReference>
<comment type="caution">
    <text evidence="13">The sequence shown here is derived from an EMBL/GenBank/DDBJ whole genome shotgun (WGS) entry which is preliminary data.</text>
</comment>
<dbReference type="Pfam" id="PF13715">
    <property type="entry name" value="CarbopepD_reg_2"/>
    <property type="match status" value="1"/>
</dbReference>
<evidence type="ECO:0000256" key="5">
    <source>
        <dbReference type="ARBA" id="ARBA00023077"/>
    </source>
</evidence>
<evidence type="ECO:0000256" key="9">
    <source>
        <dbReference type="RuleBase" id="RU003357"/>
    </source>
</evidence>
<dbReference type="InterPro" id="IPR039426">
    <property type="entry name" value="TonB-dep_rcpt-like"/>
</dbReference>
<dbReference type="Gene3D" id="2.60.40.1120">
    <property type="entry name" value="Carboxypeptidase-like, regulatory domain"/>
    <property type="match status" value="1"/>
</dbReference>
<dbReference type="RefSeq" id="WP_386108263.1">
    <property type="nucleotide sequence ID" value="NZ_JBHTJR010000051.1"/>
</dbReference>
<dbReference type="EMBL" id="JBHTJR010000051">
    <property type="protein sequence ID" value="MFD0993719.1"/>
    <property type="molecule type" value="Genomic_DNA"/>
</dbReference>
<evidence type="ECO:0000313" key="14">
    <source>
        <dbReference type="Proteomes" id="UP001597062"/>
    </source>
</evidence>
<evidence type="ECO:0000313" key="13">
    <source>
        <dbReference type="EMBL" id="MFD0993719.1"/>
    </source>
</evidence>
<dbReference type="SUPFAM" id="SSF56935">
    <property type="entry name" value="Porins"/>
    <property type="match status" value="1"/>
</dbReference>
<dbReference type="InterPro" id="IPR023997">
    <property type="entry name" value="TonB-dep_OMP_SusC/RagA_CS"/>
</dbReference>
<dbReference type="Gene3D" id="2.40.170.20">
    <property type="entry name" value="TonB-dependent receptor, beta-barrel domain"/>
    <property type="match status" value="1"/>
</dbReference>
<dbReference type="Pfam" id="PF00593">
    <property type="entry name" value="TonB_dep_Rec_b-barrel"/>
    <property type="match status" value="1"/>
</dbReference>
<feature type="domain" description="TonB-dependent receptor-like beta-barrel" evidence="11">
    <location>
        <begin position="429"/>
        <end position="986"/>
    </location>
</feature>
<keyword evidence="4 8" id="KW-0812">Transmembrane</keyword>
<accession>A0ABW3JUH3</accession>
<protein>
    <submittedName>
        <fullName evidence="13">SusC/RagA family TonB-linked outer membrane protein</fullName>
    </submittedName>
</protein>
<sequence>MKFKYRIALLLAFLCSISIYSQDSYTLSGVVTSKADNLGLPGVSIRIKNSKVGTETDLDGNFSIKVSKGNVIEISSLGFTTQNITITNQKKLNIVLTENTDVLEEVVIVGYGKQKKSHLTGAISKLKNEKLDQIAVSRVDDALVGQVSGVQIAATEGEAGSAPTIRVRGIGSITGELSPLIVVDGLPVDDDYLSALDMNSVESFEVLKDAASTAIYGSRGARGVIMITTKQGKEGKTKFSYNTYTGLKQARQSDAYYLTVAETAAAELAATGSISDRTRYKRLIGVDTNWQDIIFDGGIITNHSFSARGGNESTKFSASVNYLHDEGVLLTDDFKKYNLDLKVDTKVSKKLSFGARVTPTLTDRRRFDGSTHDILRQPSWLPVYLDANTIQFVNRTRDNGKYANVQIGDYAIQRMFDDFDLANGMPMPNGGAGLDISNTSNTNPAAKVLERDRTDDKFKIFGSMYLKYKVAKGLSFRTTFGGDLQYTKYRRWQGVESHRNGAANASLELLNTNRTHLLTENYFTYDNDFGKHELNAVVGMSAESWETELNGSFGSGYTSDLLQTLSAADQTTVISESEAYEERLLSFFGRVNYSYDDGKYLASISLRTDGSSVFGPNNKYGFFPAASVGWSLHKENFLKESKSVNNLKVRVSYGITGNKDLRTFPRNYQIESYPFLSLLAPSTAVLDGTVTQAINPINIANPDLRWEKSIEFNPGVDFGFFNNRITGSLDYYIKTSKDLIIDNPISTTTGFASSLVNIGEVENKGFELELSTRNISNESFKWSSTIIASRNENTLVDFADSNRQIQNVDSKRAAEWINLVGNPISSFYGWVVDKDIPLEYINNPYHPVGAQPQDVYVKDLNGDGLIDDDDKTILGDPYPDLIWSFANNFNIGNVDFSFMFQGSHGAQVRNMGDQYIFNHFNSAQDFDPVTTPNQQFIKEKIFTNDIVQDASYIALRNVNLGYNFKYDMLQKLGLSRLRVYATGQNLLYLTADDYTGFNPESINTTVPGTYGYQRAGSPVFSTISLGVNVEF</sequence>
<feature type="signal peptide" evidence="10">
    <location>
        <begin position="1"/>
        <end position="21"/>
    </location>
</feature>
<keyword evidence="7 8" id="KW-0998">Cell outer membrane</keyword>
<dbReference type="PROSITE" id="PS52016">
    <property type="entry name" value="TONB_DEPENDENT_REC_3"/>
    <property type="match status" value="1"/>
</dbReference>
<keyword evidence="10" id="KW-0732">Signal</keyword>
<dbReference type="Proteomes" id="UP001597062">
    <property type="component" value="Unassembled WGS sequence"/>
</dbReference>
<keyword evidence="5 9" id="KW-0798">TonB box</keyword>
<dbReference type="SUPFAM" id="SSF49464">
    <property type="entry name" value="Carboxypeptidase regulatory domain-like"/>
    <property type="match status" value="1"/>
</dbReference>
<evidence type="ECO:0000256" key="1">
    <source>
        <dbReference type="ARBA" id="ARBA00004571"/>
    </source>
</evidence>
<dbReference type="InterPro" id="IPR000531">
    <property type="entry name" value="Beta-barrel_TonB"/>
</dbReference>
<evidence type="ECO:0000256" key="4">
    <source>
        <dbReference type="ARBA" id="ARBA00022692"/>
    </source>
</evidence>
<evidence type="ECO:0000256" key="8">
    <source>
        <dbReference type="PROSITE-ProRule" id="PRU01360"/>
    </source>
</evidence>
<evidence type="ECO:0000256" key="2">
    <source>
        <dbReference type="ARBA" id="ARBA00022448"/>
    </source>
</evidence>
<keyword evidence="6 8" id="KW-0472">Membrane</keyword>